<dbReference type="PROSITE" id="PS50092">
    <property type="entry name" value="TSP1"/>
    <property type="match status" value="1"/>
</dbReference>
<reference evidence="2" key="1">
    <citation type="journal article" date="2010" name="Science">
        <title>Plasticity of animal genome architecture unmasked by rapid evolution of a pelagic tunicate.</title>
        <authorList>
            <person name="Denoeud F."/>
            <person name="Henriet S."/>
            <person name="Mungpakdee S."/>
            <person name="Aury J.M."/>
            <person name="Da Silva C."/>
            <person name="Brinkmann H."/>
            <person name="Mikhaleva J."/>
            <person name="Olsen L.C."/>
            <person name="Jubin C."/>
            <person name="Canestro C."/>
            <person name="Bouquet J.M."/>
            <person name="Danks G."/>
            <person name="Poulain J."/>
            <person name="Campsteijn C."/>
            <person name="Adamski M."/>
            <person name="Cross I."/>
            <person name="Yadetie F."/>
            <person name="Muffato M."/>
            <person name="Louis A."/>
            <person name="Butcher S."/>
            <person name="Tsagkogeorga G."/>
            <person name="Konrad A."/>
            <person name="Singh S."/>
            <person name="Jensen M.F."/>
            <person name="Cong E.H."/>
            <person name="Eikeseth-Otteraa H."/>
            <person name="Noel B."/>
            <person name="Anthouard V."/>
            <person name="Porcel B.M."/>
            <person name="Kachouri-Lafond R."/>
            <person name="Nishino A."/>
            <person name="Ugolini M."/>
            <person name="Chourrout P."/>
            <person name="Nishida H."/>
            <person name="Aasland R."/>
            <person name="Huzurbazar S."/>
            <person name="Westhof E."/>
            <person name="Delsuc F."/>
            <person name="Lehrach H."/>
            <person name="Reinhardt R."/>
            <person name="Weissenbach J."/>
            <person name="Roy S.W."/>
            <person name="Artiguenave F."/>
            <person name="Postlethwait J.H."/>
            <person name="Manak J.R."/>
            <person name="Thompson E.M."/>
            <person name="Jaillon O."/>
            <person name="Du Pasquier L."/>
            <person name="Boudinot P."/>
            <person name="Liberles D.A."/>
            <person name="Volff J.N."/>
            <person name="Philippe H."/>
            <person name="Lenhard B."/>
            <person name="Roest Crollius H."/>
            <person name="Wincker P."/>
            <person name="Chourrout D."/>
        </authorList>
    </citation>
    <scope>NUCLEOTIDE SEQUENCE [LARGE SCALE GENOMIC DNA]</scope>
</reference>
<dbReference type="InParanoid" id="E4WTZ6"/>
<protein>
    <recommendedName>
        <fullName evidence="4">P-type domain-containing protein</fullName>
    </recommendedName>
</protein>
<proteinExistence type="predicted"/>
<accession>E4WTZ6</accession>
<evidence type="ECO:0000313" key="3">
    <source>
        <dbReference type="Proteomes" id="UP000001307"/>
    </source>
</evidence>
<keyword evidence="3" id="KW-1185">Reference proteome</keyword>
<dbReference type="Gene3D" id="2.20.100.10">
    <property type="entry name" value="Thrombospondin type-1 (TSP1) repeat"/>
    <property type="match status" value="1"/>
</dbReference>
<sequence>MCSWNGSGCYQANMQASAVSVGLTAALSNVMSGMLMSDQQTASINTSGNSRMASMMSTVGVAPPASASSNSRMGGMFGMMAAQNSMFGMNQFMKCPFNVPYCERTACTMTPLSSSPLERDAFQCYSRPGCCFDETLFVYRQLFGEGFFRGTPLCYRAIDNPIFNQLTQTSYHPTFLSSIVNTVIMANKNAYTNMQARSFIGCPPAADDFTRIQFIQTVAGNNWLIMSQLSDEDGYNDFVEAVSPACGWGGIMEDECFLIGCCWNAGSSTCGSPLSSGLSQERINSFTMYKMYKKFFEGNDSGSSVSAGKSGVPTVPISPFGSGVTLPLGNSGNAPLFLGRKRRNARDRRQTPPFDSMAMMALLGGGNNGNNNFLGMALAGGGMGGSTSLFGGSPGFGGMGGIGIPGLGGNQGPAEICPSREVASSCMVSSQINAFDISQKMLLQESCRAKGCCWDEQLYSQKHWGSSINNLYCPWRVQQVTGFPSLDDSVRGCCDTSPCVDRQARNGPGIQPVQPRRPTTTPYTPVQPMWTNWSGWSSCSNSVSERSRSKPGYAPEKQERPCSAPKWSEWRTASHCSKQCGGGTMSTVRNCTGMGCPQQAEYRDIPCNTHSCSRGGWGGFTPQFGFGK</sequence>
<gene>
    <name evidence="2" type="ORF">GSOID_T00006402001</name>
</gene>
<name>E4WTZ6_OIKDI</name>
<evidence type="ECO:0008006" key="4">
    <source>
        <dbReference type="Google" id="ProtNLM"/>
    </source>
</evidence>
<dbReference type="InterPro" id="IPR036383">
    <property type="entry name" value="TSP1_rpt_sf"/>
</dbReference>
<dbReference type="Proteomes" id="UP000001307">
    <property type="component" value="Unassembled WGS sequence"/>
</dbReference>
<evidence type="ECO:0000256" key="1">
    <source>
        <dbReference type="SAM" id="MobiDB-lite"/>
    </source>
</evidence>
<organism evidence="2">
    <name type="scientific">Oikopleura dioica</name>
    <name type="common">Tunicate</name>
    <dbReference type="NCBI Taxonomy" id="34765"/>
    <lineage>
        <taxon>Eukaryota</taxon>
        <taxon>Metazoa</taxon>
        <taxon>Chordata</taxon>
        <taxon>Tunicata</taxon>
        <taxon>Appendicularia</taxon>
        <taxon>Copelata</taxon>
        <taxon>Oikopleuridae</taxon>
        <taxon>Oikopleura</taxon>
    </lineage>
</organism>
<evidence type="ECO:0000313" key="2">
    <source>
        <dbReference type="EMBL" id="CBY07311.1"/>
    </source>
</evidence>
<feature type="compositionally biased region" description="Low complexity" evidence="1">
    <location>
        <begin position="511"/>
        <end position="527"/>
    </location>
</feature>
<dbReference type="OrthoDB" id="10430592at2759"/>
<feature type="region of interest" description="Disordered" evidence="1">
    <location>
        <begin position="505"/>
        <end position="527"/>
    </location>
</feature>
<dbReference type="EMBL" id="FN653016">
    <property type="protein sequence ID" value="CBY07311.1"/>
    <property type="molecule type" value="Genomic_DNA"/>
</dbReference>
<dbReference type="AlphaFoldDB" id="E4WTZ6"/>
<dbReference type="InterPro" id="IPR000884">
    <property type="entry name" value="TSP1_rpt"/>
</dbReference>